<dbReference type="AlphaFoldDB" id="A0A4Q2ELB9"/>
<accession>A0A4Q2ELB9</accession>
<feature type="domain" description="WYL" evidence="1">
    <location>
        <begin position="145"/>
        <end position="210"/>
    </location>
</feature>
<dbReference type="InterPro" id="IPR057727">
    <property type="entry name" value="WCX_dom"/>
</dbReference>
<dbReference type="OrthoDB" id="5174471at2"/>
<evidence type="ECO:0000259" key="3">
    <source>
        <dbReference type="Pfam" id="PF25583"/>
    </source>
</evidence>
<dbReference type="Proteomes" id="UP000290624">
    <property type="component" value="Unassembled WGS sequence"/>
</dbReference>
<dbReference type="Pfam" id="PF13280">
    <property type="entry name" value="WYL"/>
    <property type="match status" value="1"/>
</dbReference>
<comment type="caution">
    <text evidence="4">The sequence shown here is derived from an EMBL/GenBank/DDBJ whole genome shotgun (WGS) entry which is preliminary data.</text>
</comment>
<dbReference type="InterPro" id="IPR026881">
    <property type="entry name" value="WYL_dom"/>
</dbReference>
<dbReference type="InterPro" id="IPR051534">
    <property type="entry name" value="CBASS_pafABC_assoc_protein"/>
</dbReference>
<sequence>MAMTSSSQVARLLALVPYLQAHPDADLEQTAQVFHVPARQLVADLKVLWFCGLPGGMPGDLIEVDMDALAEGRIRLDNADFLSRPLRLSVEEAMSLIVALGAIQDMAGSDLAPAVSSARAKLEAVFGANHRIGVSLQAGEEAVRAALAGALGAGQTVRLTYHGASRGSTTHPVVEPASLATRDGYGYLTAWSRDRNDWRTYRLDRVSEVTLMSDPVGDHGEPPALGSGWLDDRPEAARVVVDVTPAGRWIVEYHPTVAVEERDDGITRVQLLVADPAWLRRLLLRLGPAVVRVDPPQAARSAIEAAREALDGQGRGGDVEDA</sequence>
<protein>
    <submittedName>
        <fullName evidence="4">WYL domain-containing protein</fullName>
    </submittedName>
</protein>
<dbReference type="RefSeq" id="WP_129457289.1">
    <property type="nucleotide sequence ID" value="NZ_PPCV01000001.1"/>
</dbReference>
<evidence type="ECO:0000313" key="5">
    <source>
        <dbReference type="Proteomes" id="UP000290624"/>
    </source>
</evidence>
<dbReference type="PANTHER" id="PTHR34580:SF1">
    <property type="entry name" value="PROTEIN PAFC"/>
    <property type="match status" value="1"/>
</dbReference>
<keyword evidence="5" id="KW-1185">Reference proteome</keyword>
<dbReference type="EMBL" id="PPCV01000001">
    <property type="protein sequence ID" value="RXW33324.1"/>
    <property type="molecule type" value="Genomic_DNA"/>
</dbReference>
<dbReference type="PANTHER" id="PTHR34580">
    <property type="match status" value="1"/>
</dbReference>
<dbReference type="InterPro" id="IPR043839">
    <property type="entry name" value="PafC_HTH"/>
</dbReference>
<dbReference type="Pfam" id="PF25583">
    <property type="entry name" value="WCX"/>
    <property type="match status" value="1"/>
</dbReference>
<gene>
    <name evidence="4" type="ORF">C1706_00710</name>
</gene>
<organism evidence="4 5">
    <name type="scientific">Propioniciclava flava</name>
    <dbReference type="NCBI Taxonomy" id="2072026"/>
    <lineage>
        <taxon>Bacteria</taxon>
        <taxon>Bacillati</taxon>
        <taxon>Actinomycetota</taxon>
        <taxon>Actinomycetes</taxon>
        <taxon>Propionibacteriales</taxon>
        <taxon>Propionibacteriaceae</taxon>
        <taxon>Propioniciclava</taxon>
    </lineage>
</organism>
<evidence type="ECO:0000313" key="4">
    <source>
        <dbReference type="EMBL" id="RXW33324.1"/>
    </source>
</evidence>
<dbReference type="PIRSF" id="PIRSF016838">
    <property type="entry name" value="PafC"/>
    <property type="match status" value="1"/>
</dbReference>
<dbReference type="Pfam" id="PF19187">
    <property type="entry name" value="HTH_PafC"/>
    <property type="match status" value="1"/>
</dbReference>
<evidence type="ECO:0000259" key="2">
    <source>
        <dbReference type="Pfam" id="PF19187"/>
    </source>
</evidence>
<feature type="domain" description="WCX" evidence="3">
    <location>
        <begin position="237"/>
        <end position="310"/>
    </location>
</feature>
<feature type="domain" description="PafC HTH" evidence="2">
    <location>
        <begin position="8"/>
        <end position="124"/>
    </location>
</feature>
<dbReference type="PROSITE" id="PS52050">
    <property type="entry name" value="WYL"/>
    <property type="match status" value="1"/>
</dbReference>
<name>A0A4Q2ELB9_9ACTN</name>
<reference evidence="4 5" key="1">
    <citation type="submission" date="2018-01" db="EMBL/GenBank/DDBJ databases">
        <title>Lactibacter flavus gen. nov., sp. nov., a novel bacterium of the family Propionibacteriaceae isolated from raw milk and dairy products.</title>
        <authorList>
            <person name="Wenning M."/>
            <person name="Breitenwieser F."/>
            <person name="Huptas C."/>
            <person name="von Neubeck M."/>
            <person name="Busse H.-J."/>
            <person name="Scherer S."/>
        </authorList>
    </citation>
    <scope>NUCLEOTIDE SEQUENCE [LARGE SCALE GENOMIC DNA]</scope>
    <source>
        <strain evidence="4 5">VG341</strain>
    </source>
</reference>
<dbReference type="InterPro" id="IPR028349">
    <property type="entry name" value="PafC-like"/>
</dbReference>
<evidence type="ECO:0000259" key="1">
    <source>
        <dbReference type="Pfam" id="PF13280"/>
    </source>
</evidence>
<proteinExistence type="predicted"/>